<dbReference type="RefSeq" id="WP_188477753.1">
    <property type="nucleotide sequence ID" value="NZ_BMFJ01000001.1"/>
</dbReference>
<sequence>MAIKVRYLTHPQVAVDPAVPVPLWSLSAIGAARVRALAGSGALRGTRHVISSAEVKAVETAEPLARALGLPVVQREAMHENDRSATGFLPPAEFEAMADAFFGSPDMSVRGWETARAAQARIVAEVEAVLSGPLDGDVLLVGHGAVGTLLWCALSGQPISRSHDQLPGGGCWYGFPLQGRIPESGWQAMETLSPPGKTG</sequence>
<dbReference type="AlphaFoldDB" id="A0A917EEX2"/>
<keyword evidence="2" id="KW-1185">Reference proteome</keyword>
<dbReference type="Gene3D" id="3.40.50.1240">
    <property type="entry name" value="Phosphoglycerate mutase-like"/>
    <property type="match status" value="1"/>
</dbReference>
<protein>
    <submittedName>
        <fullName evidence="1">Phosphoglycerate mutase</fullName>
    </submittedName>
</protein>
<dbReference type="Pfam" id="PF00300">
    <property type="entry name" value="His_Phos_1"/>
    <property type="match status" value="1"/>
</dbReference>
<evidence type="ECO:0000313" key="1">
    <source>
        <dbReference type="EMBL" id="GGE33958.1"/>
    </source>
</evidence>
<dbReference type="EMBL" id="BMFJ01000001">
    <property type="protein sequence ID" value="GGE33958.1"/>
    <property type="molecule type" value="Genomic_DNA"/>
</dbReference>
<reference evidence="2" key="1">
    <citation type="journal article" date="2019" name="Int. J. Syst. Evol. Microbiol.">
        <title>The Global Catalogue of Microorganisms (GCM) 10K type strain sequencing project: providing services to taxonomists for standard genome sequencing and annotation.</title>
        <authorList>
            <consortium name="The Broad Institute Genomics Platform"/>
            <consortium name="The Broad Institute Genome Sequencing Center for Infectious Disease"/>
            <person name="Wu L."/>
            <person name="Ma J."/>
        </authorList>
    </citation>
    <scope>NUCLEOTIDE SEQUENCE [LARGE SCALE GENOMIC DNA]</scope>
    <source>
        <strain evidence="2">CGMCC 1.12664</strain>
    </source>
</reference>
<accession>A0A917EEX2</accession>
<name>A0A917EEX2_9RHOB</name>
<dbReference type="Proteomes" id="UP000612855">
    <property type="component" value="Unassembled WGS sequence"/>
</dbReference>
<dbReference type="InterPro" id="IPR013078">
    <property type="entry name" value="His_Pase_superF_clade-1"/>
</dbReference>
<comment type="caution">
    <text evidence="1">The sequence shown here is derived from an EMBL/GenBank/DDBJ whole genome shotgun (WGS) entry which is preliminary data.</text>
</comment>
<organism evidence="1 2">
    <name type="scientific">Primorskyibacter flagellatus</name>
    <dbReference type="NCBI Taxonomy" id="1387277"/>
    <lineage>
        <taxon>Bacteria</taxon>
        <taxon>Pseudomonadati</taxon>
        <taxon>Pseudomonadota</taxon>
        <taxon>Alphaproteobacteria</taxon>
        <taxon>Rhodobacterales</taxon>
        <taxon>Roseobacteraceae</taxon>
        <taxon>Primorskyibacter</taxon>
    </lineage>
</organism>
<evidence type="ECO:0000313" key="2">
    <source>
        <dbReference type="Proteomes" id="UP000612855"/>
    </source>
</evidence>
<gene>
    <name evidence="1" type="ORF">GCM10011360_22250</name>
</gene>
<dbReference type="InterPro" id="IPR029033">
    <property type="entry name" value="His_PPase_superfam"/>
</dbReference>
<proteinExistence type="predicted"/>
<dbReference type="SUPFAM" id="SSF53254">
    <property type="entry name" value="Phosphoglycerate mutase-like"/>
    <property type="match status" value="1"/>
</dbReference>